<evidence type="ECO:0000256" key="2">
    <source>
        <dbReference type="SAM" id="SignalP"/>
    </source>
</evidence>
<gene>
    <name evidence="3" type="ORF">BDZ31_001465</name>
</gene>
<feature type="coiled-coil region" evidence="1">
    <location>
        <begin position="350"/>
        <end position="377"/>
    </location>
</feature>
<feature type="signal peptide" evidence="2">
    <location>
        <begin position="1"/>
        <end position="39"/>
    </location>
</feature>
<dbReference type="AlphaFoldDB" id="A0A840IB92"/>
<sequence length="406" mass="41351">MPIRPPHPARRSPAARRPAAAVRAACIAAVAAAALGAGAAPAGALNVVDDDQAVIGRQCVGTACSRTGLPALELQVHDDDTPAMRLQQTGTVFGDYTWDVGGNEANFFVRDITGGGTLPFRIFPGAAGNALTVKPAGIGIGTDAPASALDLRRDGARISVRDTTAERGARVLAELVASGAPLLRFDDAAEGGQDWIVGAGSGGAFALRDGADGAPEAFLVTPAGTATARGVLQQSADPELRVDERPVDGGALLASLRALELNSWQTRGDASGGRHLGPSGATFRAAFGIGGSDATIAPADLAGVALVAAQQLAGESDALAGRADALARRLDAIEAALGAPPADGDLQRAVARLVGENAALRRRVAALERARRAQSRRLRSVAKRERATARRVARLGKAVDRLAGAR</sequence>
<dbReference type="EMBL" id="JACHNU010000001">
    <property type="protein sequence ID" value="MBB4661892.1"/>
    <property type="molecule type" value="Genomic_DNA"/>
</dbReference>
<dbReference type="Proteomes" id="UP000585272">
    <property type="component" value="Unassembled WGS sequence"/>
</dbReference>
<protein>
    <recommendedName>
        <fullName evidence="5">Peptidase S74 domain-containing protein</fullName>
    </recommendedName>
</protein>
<accession>A0A840IB92</accession>
<proteinExistence type="predicted"/>
<comment type="caution">
    <text evidence="3">The sequence shown here is derived from an EMBL/GenBank/DDBJ whole genome shotgun (WGS) entry which is preliminary data.</text>
</comment>
<dbReference type="RefSeq" id="WP_183340443.1">
    <property type="nucleotide sequence ID" value="NZ_JACHNU010000001.1"/>
</dbReference>
<keyword evidence="1" id="KW-0175">Coiled coil</keyword>
<evidence type="ECO:0000256" key="1">
    <source>
        <dbReference type="SAM" id="Coils"/>
    </source>
</evidence>
<reference evidence="3 4" key="1">
    <citation type="submission" date="2020-08" db="EMBL/GenBank/DDBJ databases">
        <title>Genomic Encyclopedia of Archaeal and Bacterial Type Strains, Phase II (KMG-II): from individual species to whole genera.</title>
        <authorList>
            <person name="Goeker M."/>
        </authorList>
    </citation>
    <scope>NUCLEOTIDE SEQUENCE [LARGE SCALE GENOMIC DNA]</scope>
    <source>
        <strain evidence="3 4">DSM 23288</strain>
    </source>
</reference>
<keyword evidence="2" id="KW-0732">Signal</keyword>
<feature type="chain" id="PRO_5032508088" description="Peptidase S74 domain-containing protein" evidence="2">
    <location>
        <begin position="40"/>
        <end position="406"/>
    </location>
</feature>
<name>A0A840IB92_9ACTN</name>
<evidence type="ECO:0000313" key="3">
    <source>
        <dbReference type="EMBL" id="MBB4661892.1"/>
    </source>
</evidence>
<evidence type="ECO:0000313" key="4">
    <source>
        <dbReference type="Proteomes" id="UP000585272"/>
    </source>
</evidence>
<organism evidence="3 4">
    <name type="scientific">Conexibacter arvalis</name>
    <dbReference type="NCBI Taxonomy" id="912552"/>
    <lineage>
        <taxon>Bacteria</taxon>
        <taxon>Bacillati</taxon>
        <taxon>Actinomycetota</taxon>
        <taxon>Thermoleophilia</taxon>
        <taxon>Solirubrobacterales</taxon>
        <taxon>Conexibacteraceae</taxon>
        <taxon>Conexibacter</taxon>
    </lineage>
</organism>
<keyword evidence="4" id="KW-1185">Reference proteome</keyword>
<evidence type="ECO:0008006" key="5">
    <source>
        <dbReference type="Google" id="ProtNLM"/>
    </source>
</evidence>